<sequence length="257" mass="27247">METHRCLIIETRSEFSLLLRGDTRDGCLHGSPVCNGLIRVNAPAQLLPLKNNLQHLLNLGNSGRASNQDDIMDVSLVHPSVSQATLDGHDALFKQVHVEILEFSTGNARVEVDSLVQALNIHSGLSNPLGPLAGCPQPPYGSGVLGEVSVVFALKLGGKVSDNAVVEILPAKMGVASGGPHLEGTLVDREEGDVTVEAIGNGGGSWLIDDADDIEAGNRTSILGALSLRVTKVGWDGFLWPWFANWSLLALISCVNH</sequence>
<dbReference type="EMBL" id="BKCP01004628">
    <property type="protein sequence ID" value="GER32821.1"/>
    <property type="molecule type" value="Genomic_DNA"/>
</dbReference>
<dbReference type="OrthoDB" id="2017405at2759"/>
<evidence type="ECO:0000313" key="2">
    <source>
        <dbReference type="Proteomes" id="UP000325081"/>
    </source>
</evidence>
<accession>A0A5A7PJJ3</accession>
<evidence type="ECO:0000313" key="1">
    <source>
        <dbReference type="EMBL" id="GER32821.1"/>
    </source>
</evidence>
<protein>
    <submittedName>
        <fullName evidence="1">NAD-specific glutamate dehydrogenase</fullName>
    </submittedName>
</protein>
<dbReference type="Proteomes" id="UP000325081">
    <property type="component" value="Unassembled WGS sequence"/>
</dbReference>
<gene>
    <name evidence="1" type="ORF">STAS_08914</name>
</gene>
<dbReference type="InterPro" id="IPR019651">
    <property type="entry name" value="Glutamate_DH_NAD-spec"/>
</dbReference>
<name>A0A5A7PJJ3_STRAF</name>
<proteinExistence type="predicted"/>
<reference evidence="2" key="1">
    <citation type="journal article" date="2019" name="Curr. Biol.">
        <title>Genome Sequence of Striga asiatica Provides Insight into the Evolution of Plant Parasitism.</title>
        <authorList>
            <person name="Yoshida S."/>
            <person name="Kim S."/>
            <person name="Wafula E.K."/>
            <person name="Tanskanen J."/>
            <person name="Kim Y.M."/>
            <person name="Honaas L."/>
            <person name="Yang Z."/>
            <person name="Spallek T."/>
            <person name="Conn C.E."/>
            <person name="Ichihashi Y."/>
            <person name="Cheong K."/>
            <person name="Cui S."/>
            <person name="Der J.P."/>
            <person name="Gundlach H."/>
            <person name="Jiao Y."/>
            <person name="Hori C."/>
            <person name="Ishida J.K."/>
            <person name="Kasahara H."/>
            <person name="Kiba T."/>
            <person name="Kim M.S."/>
            <person name="Koo N."/>
            <person name="Laohavisit A."/>
            <person name="Lee Y.H."/>
            <person name="Lumba S."/>
            <person name="McCourt P."/>
            <person name="Mortimer J.C."/>
            <person name="Mutuku J.M."/>
            <person name="Nomura T."/>
            <person name="Sasaki-Sekimoto Y."/>
            <person name="Seto Y."/>
            <person name="Wang Y."/>
            <person name="Wakatake T."/>
            <person name="Sakakibara H."/>
            <person name="Demura T."/>
            <person name="Yamaguchi S."/>
            <person name="Yoneyama K."/>
            <person name="Manabe R.I."/>
            <person name="Nelson D.C."/>
            <person name="Schulman A.H."/>
            <person name="Timko M.P."/>
            <person name="dePamphilis C.W."/>
            <person name="Choi D."/>
            <person name="Shirasu K."/>
        </authorList>
    </citation>
    <scope>NUCLEOTIDE SEQUENCE [LARGE SCALE GENOMIC DNA]</scope>
    <source>
        <strain evidence="2">cv. UVA1</strain>
    </source>
</reference>
<dbReference type="AlphaFoldDB" id="A0A5A7PJJ3"/>
<keyword evidence="2" id="KW-1185">Reference proteome</keyword>
<organism evidence="1 2">
    <name type="scientific">Striga asiatica</name>
    <name type="common">Asiatic witchweed</name>
    <name type="synonym">Buchnera asiatica</name>
    <dbReference type="NCBI Taxonomy" id="4170"/>
    <lineage>
        <taxon>Eukaryota</taxon>
        <taxon>Viridiplantae</taxon>
        <taxon>Streptophyta</taxon>
        <taxon>Embryophyta</taxon>
        <taxon>Tracheophyta</taxon>
        <taxon>Spermatophyta</taxon>
        <taxon>Magnoliopsida</taxon>
        <taxon>eudicotyledons</taxon>
        <taxon>Gunneridae</taxon>
        <taxon>Pentapetalae</taxon>
        <taxon>asterids</taxon>
        <taxon>lamiids</taxon>
        <taxon>Lamiales</taxon>
        <taxon>Orobanchaceae</taxon>
        <taxon>Buchnereae</taxon>
        <taxon>Striga</taxon>
    </lineage>
</organism>
<comment type="caution">
    <text evidence="1">The sequence shown here is derived from an EMBL/GenBank/DDBJ whole genome shotgun (WGS) entry which is preliminary data.</text>
</comment>
<dbReference type="Pfam" id="PF10712">
    <property type="entry name" value="NAD-GH"/>
    <property type="match status" value="1"/>
</dbReference>